<gene>
    <name evidence="3" type="ORF">HNQ81_002611</name>
</gene>
<dbReference type="InterPro" id="IPR005797">
    <property type="entry name" value="Cyt_b/b6_N"/>
</dbReference>
<evidence type="ECO:0000313" key="4">
    <source>
        <dbReference type="Proteomes" id="UP000539642"/>
    </source>
</evidence>
<feature type="transmembrane region" description="Helical" evidence="1">
    <location>
        <begin position="12"/>
        <end position="35"/>
    </location>
</feature>
<accession>A0A840V4Q0</accession>
<feature type="transmembrane region" description="Helical" evidence="1">
    <location>
        <begin position="228"/>
        <end position="247"/>
    </location>
</feature>
<organism evidence="3 4">
    <name type="scientific">Desulfoprunum benzoelyticum</name>
    <dbReference type="NCBI Taxonomy" id="1506996"/>
    <lineage>
        <taxon>Bacteria</taxon>
        <taxon>Pseudomonadati</taxon>
        <taxon>Thermodesulfobacteriota</taxon>
        <taxon>Desulfobulbia</taxon>
        <taxon>Desulfobulbales</taxon>
        <taxon>Desulfobulbaceae</taxon>
        <taxon>Desulfoprunum</taxon>
    </lineage>
</organism>
<feature type="transmembrane region" description="Helical" evidence="1">
    <location>
        <begin position="93"/>
        <end position="113"/>
    </location>
</feature>
<keyword evidence="4" id="KW-1185">Reference proteome</keyword>
<dbReference type="InterPro" id="IPR027387">
    <property type="entry name" value="Cytb/b6-like_sf"/>
</dbReference>
<evidence type="ECO:0000256" key="1">
    <source>
        <dbReference type="SAM" id="Phobius"/>
    </source>
</evidence>
<feature type="transmembrane region" description="Helical" evidence="1">
    <location>
        <begin position="155"/>
        <end position="173"/>
    </location>
</feature>
<sequence length="280" mass="31664">MNLKTLAGNLIVVKWGAWSLVCLYISLVSGVLVALHYDPAAAYYSTAAMDLLVPFGQYFRSLHFYSSQFFFLLAIIHLLAVYRSTDSYTTAQWSRLIAALPVILLLLFTGYILRADSTGVSAGAIAEAILLDIPILGPAINSAFFSITDHGMQRVYVTHIITFDLLWLALTWEHLRRYRIRLTDYLPAIGLVLLFSVFVAAPIDPEKLGVSYISGPWFFLGLQELLRYFPPLVAGWIFPATFIFALFMARKQHRFFKSILIFLAIWLLLYLVMSVLALLH</sequence>
<feature type="transmembrane region" description="Helical" evidence="1">
    <location>
        <begin position="259"/>
        <end position="279"/>
    </location>
</feature>
<dbReference type="SUPFAM" id="SSF81342">
    <property type="entry name" value="Transmembrane di-heme cytochromes"/>
    <property type="match status" value="1"/>
</dbReference>
<name>A0A840V4Q0_9BACT</name>
<dbReference type="PROSITE" id="PS51002">
    <property type="entry name" value="CYTB_NTER"/>
    <property type="match status" value="1"/>
</dbReference>
<feature type="domain" description="Cytochrome b/b6 N-terminal region profile" evidence="2">
    <location>
        <begin position="1"/>
        <end position="187"/>
    </location>
</feature>
<dbReference type="EMBL" id="JACHEO010000016">
    <property type="protein sequence ID" value="MBB5348870.1"/>
    <property type="molecule type" value="Genomic_DNA"/>
</dbReference>
<keyword evidence="1" id="KW-1133">Transmembrane helix</keyword>
<dbReference type="GO" id="GO:0016491">
    <property type="term" value="F:oxidoreductase activity"/>
    <property type="evidence" value="ECO:0007669"/>
    <property type="project" value="InterPro"/>
</dbReference>
<comment type="caution">
    <text evidence="3">The sequence shown here is derived from an EMBL/GenBank/DDBJ whole genome shotgun (WGS) entry which is preliminary data.</text>
</comment>
<dbReference type="Proteomes" id="UP000539642">
    <property type="component" value="Unassembled WGS sequence"/>
</dbReference>
<dbReference type="AlphaFoldDB" id="A0A840V4Q0"/>
<dbReference type="InterPro" id="IPR016174">
    <property type="entry name" value="Di-haem_cyt_TM"/>
</dbReference>
<dbReference type="Gene3D" id="1.20.810.10">
    <property type="entry name" value="Cytochrome Bc1 Complex, Chain C"/>
    <property type="match status" value="2"/>
</dbReference>
<dbReference type="GO" id="GO:0009055">
    <property type="term" value="F:electron transfer activity"/>
    <property type="evidence" value="ECO:0007669"/>
    <property type="project" value="InterPro"/>
</dbReference>
<dbReference type="Pfam" id="PF00033">
    <property type="entry name" value="Cytochrome_B"/>
    <property type="match status" value="1"/>
</dbReference>
<dbReference type="GO" id="GO:0022904">
    <property type="term" value="P:respiratory electron transport chain"/>
    <property type="evidence" value="ECO:0007669"/>
    <property type="project" value="InterPro"/>
</dbReference>
<dbReference type="GO" id="GO:0016020">
    <property type="term" value="C:membrane"/>
    <property type="evidence" value="ECO:0007669"/>
    <property type="project" value="InterPro"/>
</dbReference>
<reference evidence="3 4" key="1">
    <citation type="submission" date="2020-08" db="EMBL/GenBank/DDBJ databases">
        <title>Genomic Encyclopedia of Type Strains, Phase IV (KMG-IV): sequencing the most valuable type-strain genomes for metagenomic binning, comparative biology and taxonomic classification.</title>
        <authorList>
            <person name="Goeker M."/>
        </authorList>
    </citation>
    <scope>NUCLEOTIDE SEQUENCE [LARGE SCALE GENOMIC DNA]</scope>
    <source>
        <strain evidence="3 4">DSM 28570</strain>
    </source>
</reference>
<dbReference type="PANTHER" id="PTHR19271:SF16">
    <property type="entry name" value="CYTOCHROME B"/>
    <property type="match status" value="1"/>
</dbReference>
<proteinExistence type="predicted"/>
<feature type="transmembrane region" description="Helical" evidence="1">
    <location>
        <begin position="62"/>
        <end position="81"/>
    </location>
</feature>
<keyword evidence="1" id="KW-0472">Membrane</keyword>
<evidence type="ECO:0000259" key="2">
    <source>
        <dbReference type="PROSITE" id="PS51002"/>
    </source>
</evidence>
<dbReference type="PANTHER" id="PTHR19271">
    <property type="entry name" value="CYTOCHROME B"/>
    <property type="match status" value="1"/>
</dbReference>
<dbReference type="RefSeq" id="WP_183351690.1">
    <property type="nucleotide sequence ID" value="NZ_JACHEO010000016.1"/>
</dbReference>
<keyword evidence="1" id="KW-0812">Transmembrane</keyword>
<feature type="transmembrane region" description="Helical" evidence="1">
    <location>
        <begin position="185"/>
        <end position="203"/>
    </location>
</feature>
<protein>
    <submittedName>
        <fullName evidence="3">Ubiquinol-cytochrome c reductase cytochrome b subunit</fullName>
    </submittedName>
</protein>
<evidence type="ECO:0000313" key="3">
    <source>
        <dbReference type="EMBL" id="MBB5348870.1"/>
    </source>
</evidence>